<dbReference type="InterPro" id="IPR051257">
    <property type="entry name" value="Diverse_CBS-Domain"/>
</dbReference>
<proteinExistence type="predicted"/>
<dbReference type="PROSITE" id="PS51371">
    <property type="entry name" value="CBS"/>
    <property type="match status" value="2"/>
</dbReference>
<dbReference type="Pfam" id="PF00571">
    <property type="entry name" value="CBS"/>
    <property type="match status" value="2"/>
</dbReference>
<comment type="caution">
    <text evidence="4">The sequence shown here is derived from an EMBL/GenBank/DDBJ whole genome shotgun (WGS) entry which is preliminary data.</text>
</comment>
<dbReference type="EMBL" id="JBCGCU010000002">
    <property type="protein sequence ID" value="MEM0514423.1"/>
    <property type="molecule type" value="Genomic_DNA"/>
</dbReference>
<protein>
    <submittedName>
        <fullName evidence="4">CBS domain-containing protein</fullName>
    </submittedName>
</protein>
<organism evidence="4 5">
    <name type="scientific">Pseudoalteromonas qingdaonensis</name>
    <dbReference type="NCBI Taxonomy" id="3131913"/>
    <lineage>
        <taxon>Bacteria</taxon>
        <taxon>Pseudomonadati</taxon>
        <taxon>Pseudomonadota</taxon>
        <taxon>Gammaproteobacteria</taxon>
        <taxon>Alteromonadales</taxon>
        <taxon>Pseudoalteromonadaceae</taxon>
        <taxon>Pseudoalteromonas</taxon>
    </lineage>
</organism>
<keyword evidence="1 2" id="KW-0129">CBS domain</keyword>
<evidence type="ECO:0000256" key="2">
    <source>
        <dbReference type="PROSITE-ProRule" id="PRU00703"/>
    </source>
</evidence>
<evidence type="ECO:0000256" key="1">
    <source>
        <dbReference type="ARBA" id="ARBA00023122"/>
    </source>
</evidence>
<evidence type="ECO:0000313" key="5">
    <source>
        <dbReference type="Proteomes" id="UP001447008"/>
    </source>
</evidence>
<reference evidence="4 5" key="1">
    <citation type="submission" date="2024-03" db="EMBL/GenBank/DDBJ databases">
        <title>Pseudoalteromonas qingdaonensis sp. nov., isolated from the intestines of marine benthic organisms.</title>
        <authorList>
            <person name="Lin X."/>
            <person name="Fang S."/>
            <person name="Hu X."/>
        </authorList>
    </citation>
    <scope>NUCLEOTIDE SEQUENCE [LARGE SCALE GENOMIC DNA]</scope>
    <source>
        <strain evidence="4 5">YIC-827</strain>
    </source>
</reference>
<feature type="domain" description="CBS" evidence="3">
    <location>
        <begin position="8"/>
        <end position="64"/>
    </location>
</feature>
<dbReference type="SMART" id="SM00116">
    <property type="entry name" value="CBS"/>
    <property type="match status" value="2"/>
</dbReference>
<dbReference type="InterPro" id="IPR000644">
    <property type="entry name" value="CBS_dom"/>
</dbReference>
<evidence type="ECO:0000259" key="3">
    <source>
        <dbReference type="PROSITE" id="PS51371"/>
    </source>
</evidence>
<dbReference type="PANTHER" id="PTHR43080">
    <property type="entry name" value="CBS DOMAIN-CONTAINING PROTEIN CBSX3, MITOCHONDRIAL"/>
    <property type="match status" value="1"/>
</dbReference>
<dbReference type="InterPro" id="IPR046342">
    <property type="entry name" value="CBS_dom_sf"/>
</dbReference>
<keyword evidence="5" id="KW-1185">Reference proteome</keyword>
<dbReference type="Proteomes" id="UP001447008">
    <property type="component" value="Unassembled WGS sequence"/>
</dbReference>
<dbReference type="SUPFAM" id="SSF54631">
    <property type="entry name" value="CBS-domain pair"/>
    <property type="match status" value="1"/>
</dbReference>
<accession>A0ABU9MTX3</accession>
<dbReference type="Gene3D" id="3.10.580.10">
    <property type="entry name" value="CBS-domain"/>
    <property type="match status" value="1"/>
</dbReference>
<evidence type="ECO:0000313" key="4">
    <source>
        <dbReference type="EMBL" id="MEM0514423.1"/>
    </source>
</evidence>
<name>A0ABU9MTX3_9GAMM</name>
<gene>
    <name evidence="4" type="ORF">WCN91_03045</name>
</gene>
<sequence>MQCAGDLMTASPITIAADASLYDVHQLMRQYNIRHIPVTDDKQHLVGMLTQKVIIAQVMKIISVFGADALERKEKQTPVSEIMLTKFDTVEIKDQLIDIAKFFLNNRHGCMPVVEAKKLVGVLTSSDFVRLSISLMEKS</sequence>
<dbReference type="PANTHER" id="PTHR43080:SF2">
    <property type="entry name" value="CBS DOMAIN-CONTAINING PROTEIN"/>
    <property type="match status" value="1"/>
</dbReference>
<feature type="domain" description="CBS" evidence="3">
    <location>
        <begin position="83"/>
        <end position="139"/>
    </location>
</feature>